<feature type="transmembrane region" description="Helical" evidence="1">
    <location>
        <begin position="184"/>
        <end position="205"/>
    </location>
</feature>
<keyword evidence="3" id="KW-1185">Reference proteome</keyword>
<keyword evidence="1" id="KW-0472">Membrane</keyword>
<evidence type="ECO:0000313" key="2">
    <source>
        <dbReference type="EMBL" id="MDN4526182.1"/>
    </source>
</evidence>
<sequence length="571" mass="67377">MAKFWSDLHPEKKHLLLAWALLILFLSPPFILGEDAHIRVHDNMDSNIAWYKVLKESGQLFGPMDSVVPQIINGLPRNAFGTEFSLIQWLHNWFPSMTAYALSQAVTRVFAFLGMYLLLKKHILPEKKAYPVTIWVSAAFALTPFWPSGMLSTLGQPLALWAFLTIRKHKDTWKEWLTLILLPLYSSFVLGFFFFLSALGLFWLWELITKKRWNLRFLGSIVLMTALYLLVEYRLVYSLVVPEAPTSRDEFQISTLTFLESMQLVFKNFLLGHTHVMTVHTVVILPVLFIALYKSWSKRNDEKQVKLFQLLFLLNVILSVWYAFWFYTGWIPVKENIHFLATFNFARYHFLRPLVIYVLFALGIWILWKKEKWRKWARACLVLQIVVLCFFNEEIYYRFWQTPSFKQFYAEKQFQQIESYIGKPQSSYRVASLGIHPAIAQYNGFYTLDTYNNYYPLSYKHEFRKMIHKELEKSPRLAAYYDDWGNRCYIFSAELGKRYNYTKSSKKTVKHLQLDTKVFTRMGGEYIFSAVPIVNAKENNLEFKKKFTQRDSAWTIYLYRAAAAPADKGKK</sequence>
<feature type="transmembrane region" description="Helical" evidence="1">
    <location>
        <begin position="305"/>
        <end position="330"/>
    </location>
</feature>
<feature type="transmembrane region" description="Helical" evidence="1">
    <location>
        <begin position="217"/>
        <end position="236"/>
    </location>
</feature>
<feature type="transmembrane region" description="Helical" evidence="1">
    <location>
        <begin position="269"/>
        <end position="293"/>
    </location>
</feature>
<dbReference type="Proteomes" id="UP001172721">
    <property type="component" value="Unassembled WGS sequence"/>
</dbReference>
<feature type="transmembrane region" description="Helical" evidence="1">
    <location>
        <begin position="131"/>
        <end position="164"/>
    </location>
</feature>
<dbReference type="EMBL" id="JAUHTR010000009">
    <property type="protein sequence ID" value="MDN4526182.1"/>
    <property type="molecule type" value="Genomic_DNA"/>
</dbReference>
<reference evidence="2" key="1">
    <citation type="submission" date="2023-07" db="EMBL/GenBank/DDBJ databases">
        <title>Fictibacillus sp. isolated from freshwater pond.</title>
        <authorList>
            <person name="Kirdat K."/>
            <person name="Bhat A."/>
            <person name="Mourya A."/>
            <person name="Yadav A."/>
        </authorList>
    </citation>
    <scope>NUCLEOTIDE SEQUENCE</scope>
    <source>
        <strain evidence="2">NE201</strain>
    </source>
</reference>
<evidence type="ECO:0000256" key="1">
    <source>
        <dbReference type="SAM" id="Phobius"/>
    </source>
</evidence>
<comment type="caution">
    <text evidence="2">The sequence shown here is derived from an EMBL/GenBank/DDBJ whole genome shotgun (WGS) entry which is preliminary data.</text>
</comment>
<dbReference type="InterPro" id="IPR046107">
    <property type="entry name" value="DUF6044"/>
</dbReference>
<dbReference type="Pfam" id="PF19510">
    <property type="entry name" value="DUF6044"/>
    <property type="match status" value="1"/>
</dbReference>
<dbReference type="RefSeq" id="WP_301167208.1">
    <property type="nucleotide sequence ID" value="NZ_JAUHTR010000009.1"/>
</dbReference>
<keyword evidence="1" id="KW-1133">Transmembrane helix</keyword>
<evidence type="ECO:0000313" key="3">
    <source>
        <dbReference type="Proteomes" id="UP001172721"/>
    </source>
</evidence>
<organism evidence="2 3">
    <name type="scientific">Fictibacillus fluitans</name>
    <dbReference type="NCBI Taxonomy" id="3058422"/>
    <lineage>
        <taxon>Bacteria</taxon>
        <taxon>Bacillati</taxon>
        <taxon>Bacillota</taxon>
        <taxon>Bacilli</taxon>
        <taxon>Bacillales</taxon>
        <taxon>Fictibacillaceae</taxon>
        <taxon>Fictibacillus</taxon>
    </lineage>
</organism>
<accession>A0ABT8HZH2</accession>
<feature type="transmembrane region" description="Helical" evidence="1">
    <location>
        <begin position="99"/>
        <end position="119"/>
    </location>
</feature>
<name>A0ABT8HZH2_9BACL</name>
<gene>
    <name evidence="2" type="ORF">QYB97_16985</name>
</gene>
<protein>
    <submittedName>
        <fullName evidence="2">DUF6044 family protein</fullName>
    </submittedName>
</protein>
<proteinExistence type="predicted"/>
<keyword evidence="1" id="KW-0812">Transmembrane</keyword>
<feature type="transmembrane region" description="Helical" evidence="1">
    <location>
        <begin position="350"/>
        <end position="368"/>
    </location>
</feature>